<comment type="caution">
    <text evidence="2">The sequence shown here is derived from an EMBL/GenBank/DDBJ whole genome shotgun (WGS) entry which is preliminary data.</text>
</comment>
<dbReference type="Proteomes" id="UP001054945">
    <property type="component" value="Unassembled WGS sequence"/>
</dbReference>
<keyword evidence="3" id="KW-1185">Reference proteome</keyword>
<feature type="compositionally biased region" description="Polar residues" evidence="1">
    <location>
        <begin position="1"/>
        <end position="14"/>
    </location>
</feature>
<organism evidence="2 3">
    <name type="scientific">Caerostris extrusa</name>
    <name type="common">Bark spider</name>
    <name type="synonym">Caerostris bankana</name>
    <dbReference type="NCBI Taxonomy" id="172846"/>
    <lineage>
        <taxon>Eukaryota</taxon>
        <taxon>Metazoa</taxon>
        <taxon>Ecdysozoa</taxon>
        <taxon>Arthropoda</taxon>
        <taxon>Chelicerata</taxon>
        <taxon>Arachnida</taxon>
        <taxon>Araneae</taxon>
        <taxon>Araneomorphae</taxon>
        <taxon>Entelegynae</taxon>
        <taxon>Araneoidea</taxon>
        <taxon>Araneidae</taxon>
        <taxon>Caerostris</taxon>
    </lineage>
</organism>
<gene>
    <name evidence="2" type="ORF">CEXT_306061</name>
</gene>
<evidence type="ECO:0000313" key="2">
    <source>
        <dbReference type="EMBL" id="GIY63754.1"/>
    </source>
</evidence>
<proteinExistence type="predicted"/>
<protein>
    <submittedName>
        <fullName evidence="2">Uncharacterized protein</fullName>
    </submittedName>
</protein>
<evidence type="ECO:0000256" key="1">
    <source>
        <dbReference type="SAM" id="MobiDB-lite"/>
    </source>
</evidence>
<dbReference type="EMBL" id="BPLR01013782">
    <property type="protein sequence ID" value="GIY63754.1"/>
    <property type="molecule type" value="Genomic_DNA"/>
</dbReference>
<accession>A0AAV4V231</accession>
<reference evidence="2 3" key="1">
    <citation type="submission" date="2021-06" db="EMBL/GenBank/DDBJ databases">
        <title>Caerostris extrusa draft genome.</title>
        <authorList>
            <person name="Kono N."/>
            <person name="Arakawa K."/>
        </authorList>
    </citation>
    <scope>NUCLEOTIDE SEQUENCE [LARGE SCALE GENOMIC DNA]</scope>
</reference>
<feature type="region of interest" description="Disordered" evidence="1">
    <location>
        <begin position="1"/>
        <end position="29"/>
    </location>
</feature>
<name>A0AAV4V231_CAEEX</name>
<sequence>MTNLLGLSEDSSPQRGPMVVHSNANSQKGNGAGFISGFPIRIQLEKSSEKRRNQCISLPNHFVHHYCKDVNGNYCML</sequence>
<evidence type="ECO:0000313" key="3">
    <source>
        <dbReference type="Proteomes" id="UP001054945"/>
    </source>
</evidence>
<dbReference type="AlphaFoldDB" id="A0AAV4V231"/>